<comment type="subcellular location">
    <subcellularLocation>
        <location evidence="1">Membrane</location>
    </subcellularLocation>
</comment>
<feature type="domain" description="POTRA" evidence="7">
    <location>
        <begin position="213"/>
        <end position="285"/>
    </location>
</feature>
<dbReference type="Gene3D" id="2.40.160.50">
    <property type="entry name" value="membrane protein fhac: a member of the omp85/tpsb transporter family"/>
    <property type="match status" value="1"/>
</dbReference>
<keyword evidence="4" id="KW-0472">Membrane</keyword>
<dbReference type="AlphaFoldDB" id="A0A510L9C9"/>
<dbReference type="KEGG" id="lhg:JMUB5056_1889"/>
<evidence type="ECO:0000256" key="1">
    <source>
        <dbReference type="ARBA" id="ARBA00004370"/>
    </source>
</evidence>
<dbReference type="InterPro" id="IPR000184">
    <property type="entry name" value="Bac_surfAg_D15"/>
</dbReference>
<evidence type="ECO:0000256" key="3">
    <source>
        <dbReference type="ARBA" id="ARBA00022729"/>
    </source>
</evidence>
<dbReference type="OrthoDB" id="9776356at2"/>
<protein>
    <submittedName>
        <fullName evidence="8">Surface antigen</fullName>
    </submittedName>
</protein>
<organism evidence="8 9">
    <name type="scientific">Leptotrichia hongkongensis</name>
    <dbReference type="NCBI Taxonomy" id="554406"/>
    <lineage>
        <taxon>Bacteria</taxon>
        <taxon>Fusobacteriati</taxon>
        <taxon>Fusobacteriota</taxon>
        <taxon>Fusobacteriia</taxon>
        <taxon>Fusobacteriales</taxon>
        <taxon>Leptotrichiaceae</taxon>
        <taxon>Leptotrichia</taxon>
    </lineage>
</organism>
<feature type="domain" description="POTRA" evidence="7">
    <location>
        <begin position="120"/>
        <end position="189"/>
    </location>
</feature>
<dbReference type="RefSeq" id="WP_147006148.1">
    <property type="nucleotide sequence ID" value="NZ_AP019846.1"/>
</dbReference>
<dbReference type="Proteomes" id="UP000321561">
    <property type="component" value="Chromosome"/>
</dbReference>
<feature type="region of interest" description="Disordered" evidence="6">
    <location>
        <begin position="31"/>
        <end position="64"/>
    </location>
</feature>
<reference evidence="8 9" key="1">
    <citation type="submission" date="2019-07" db="EMBL/GenBank/DDBJ databases">
        <title>Complete Genome Sequence of Leptotrichia hongkongensis Strain JMUB5056.</title>
        <authorList>
            <person name="Watanabe S."/>
            <person name="Cui L."/>
        </authorList>
    </citation>
    <scope>NUCLEOTIDE SEQUENCE [LARGE SCALE GENOMIC DNA]</scope>
    <source>
        <strain evidence="8 9">JMUB5056</strain>
    </source>
</reference>
<dbReference type="InterPro" id="IPR034746">
    <property type="entry name" value="POTRA"/>
</dbReference>
<evidence type="ECO:0000256" key="5">
    <source>
        <dbReference type="ARBA" id="ARBA00023237"/>
    </source>
</evidence>
<evidence type="ECO:0000256" key="6">
    <source>
        <dbReference type="SAM" id="MobiDB-lite"/>
    </source>
</evidence>
<evidence type="ECO:0000259" key="7">
    <source>
        <dbReference type="PROSITE" id="PS51779"/>
    </source>
</evidence>
<gene>
    <name evidence="8" type="ORF">JMUB5056_1889</name>
</gene>
<dbReference type="GO" id="GO:0019867">
    <property type="term" value="C:outer membrane"/>
    <property type="evidence" value="ECO:0007669"/>
    <property type="project" value="InterPro"/>
</dbReference>
<dbReference type="Pfam" id="PF01103">
    <property type="entry name" value="Omp85"/>
    <property type="match status" value="1"/>
</dbReference>
<sequence>MSNQKLKSKIYALIIVVTLFVSVNKVTQAEEKSRITETKELADNGKNSTANEVEEEEEDSEEQISDVKIRYTPEEVEIGNEIADGKGKKRKNKRTSIRQARGKNRKNNIFETQAETRDDLKVGSIQISQTKEISSEYLLSQIPVKPGDNYSNKSLSDIYLSLKRLGYITEANVYPKIQGNSVNIVVEVAEVENAAAILERQKVQEEMKKETEYTISSVDIEGTKIRSKEEYLKDLPVKPGDIFIPQKALDGAQKIFNSGYFAKVDPKIDRKIDNTVSIVYEVQENPIIQSINFEGNTLYKNSELEKALGVKKGEILNGNLLNPDENGVIKLYNKDGYSLARIETINVSNEGNVNIGLTEGIVDSVEVQKAPSKNDNERQSAKRSTLRTKPYVFERYMEIKPGQVFQTKNIKSTISELYRTGMFTEITPAFEGKENDPNARVVKLLVEERPTTTINGSISYGTSVGLVGELKLSDDNFLGRGQSASATLSASNKGDKTFELSWFDPWLKGTERVQLGGSFYWTQSVDDNADADEVEKVRKIGTRWQIGKGLNSDIDVRFIARFDNYKELFANKKVNDKYKLFAMGPILTYDTRDNKFSPTKGFYGTMAYERGELIKDPRKYDQFEVDLRAYHPTFFGDKNVMAYRAAWGTTGSGTPEALRFSIGGDESVRGYDYSAFDGFDKFHATIENRTKINDTLQLVAFFDIGNAWQNESRDPRTGKKIYKPNRKDAHDFKDLKKGYGIGVRLNTPIGPLRFDYGWPMDPEKKGEKKDKGKFYFSFGQSF</sequence>
<dbReference type="PANTHER" id="PTHR12815">
    <property type="entry name" value="SORTING AND ASSEMBLY MACHINERY SAMM50 PROTEIN FAMILY MEMBER"/>
    <property type="match status" value="1"/>
</dbReference>
<evidence type="ECO:0000313" key="8">
    <source>
        <dbReference type="EMBL" id="BBM60287.1"/>
    </source>
</evidence>
<dbReference type="PANTHER" id="PTHR12815:SF47">
    <property type="entry name" value="TRANSLOCATION AND ASSEMBLY MODULE SUBUNIT TAMA"/>
    <property type="match status" value="1"/>
</dbReference>
<dbReference type="Gene3D" id="3.10.20.310">
    <property type="entry name" value="membrane protein fhac"/>
    <property type="match status" value="4"/>
</dbReference>
<feature type="domain" description="POTRA" evidence="7">
    <location>
        <begin position="286"/>
        <end position="360"/>
    </location>
</feature>
<dbReference type="InterPro" id="IPR010827">
    <property type="entry name" value="BamA/TamA_POTRA"/>
</dbReference>
<proteinExistence type="predicted"/>
<dbReference type="EMBL" id="AP019846">
    <property type="protein sequence ID" value="BBM60287.1"/>
    <property type="molecule type" value="Genomic_DNA"/>
</dbReference>
<evidence type="ECO:0000256" key="2">
    <source>
        <dbReference type="ARBA" id="ARBA00022692"/>
    </source>
</evidence>
<keyword evidence="3" id="KW-0732">Signal</keyword>
<feature type="compositionally biased region" description="Basic and acidic residues" evidence="6">
    <location>
        <begin position="31"/>
        <end position="43"/>
    </location>
</feature>
<accession>A0A510L9C9</accession>
<name>A0A510L9C9_9FUSO</name>
<keyword evidence="5" id="KW-0998">Cell outer membrane</keyword>
<feature type="compositionally biased region" description="Acidic residues" evidence="6">
    <location>
        <begin position="52"/>
        <end position="64"/>
    </location>
</feature>
<dbReference type="InterPro" id="IPR039910">
    <property type="entry name" value="D15-like"/>
</dbReference>
<dbReference type="PROSITE" id="PS51779">
    <property type="entry name" value="POTRA"/>
    <property type="match status" value="3"/>
</dbReference>
<evidence type="ECO:0000313" key="9">
    <source>
        <dbReference type="Proteomes" id="UP000321561"/>
    </source>
</evidence>
<keyword evidence="2" id="KW-0812">Transmembrane</keyword>
<dbReference type="Pfam" id="PF07244">
    <property type="entry name" value="POTRA"/>
    <property type="match status" value="4"/>
</dbReference>
<evidence type="ECO:0000256" key="4">
    <source>
        <dbReference type="ARBA" id="ARBA00023136"/>
    </source>
</evidence>